<sequence length="371" mass="40448">MRDHTPAQTEEIEVPFHLIPAIAKFTNQDLTANENKSGTLTRSHEKFPMNMKISGSNIVDYDDVQARNFERAKFTCPRTNPQINRVEIGSQQDGNKKNYLHQRRYFQNVSSPKQTNIVVKDLLRQEPTELLRLPGAIGAATASSAGSAGPARLALVTAAMQAQSRSSRPPRSQRRSIDEQHQQQQLVPVQCSPVEQSLPVEPVAAAAFVSPSAALLALHKIKEASLVFHNKRAALTPGIGLGSRGSNNGPLQHHVGGNGTSLVSGLGVVESECGDALKRRKVHRCDVAGCDKVYTKSSHLKAHKRTHTEDHDNPAGKKCKNGAAYFTGCTLCSCVKADYHSTDETVTKIHCPDHACPAGHVDPPAPDWFWQ</sequence>
<protein>
    <submittedName>
        <fullName evidence="1">Uncharacterized protein</fullName>
    </submittedName>
</protein>
<accession>A0ACC2PXH9</accession>
<dbReference type="Proteomes" id="UP001239111">
    <property type="component" value="Chromosome 1"/>
</dbReference>
<keyword evidence="2" id="KW-1185">Reference proteome</keyword>
<dbReference type="EMBL" id="CM056741">
    <property type="protein sequence ID" value="KAJ8688329.1"/>
    <property type="molecule type" value="Genomic_DNA"/>
</dbReference>
<evidence type="ECO:0000313" key="2">
    <source>
        <dbReference type="Proteomes" id="UP001239111"/>
    </source>
</evidence>
<name>A0ACC2PXH9_9HYME</name>
<evidence type="ECO:0000313" key="1">
    <source>
        <dbReference type="EMBL" id="KAJ8688329.1"/>
    </source>
</evidence>
<proteinExistence type="predicted"/>
<comment type="caution">
    <text evidence="1">The sequence shown here is derived from an EMBL/GenBank/DDBJ whole genome shotgun (WGS) entry which is preliminary data.</text>
</comment>
<reference evidence="1" key="1">
    <citation type="submission" date="2023-04" db="EMBL/GenBank/DDBJ databases">
        <title>A chromosome-level genome assembly of the parasitoid wasp Eretmocerus hayati.</title>
        <authorList>
            <person name="Zhong Y."/>
            <person name="Liu S."/>
            <person name="Liu Y."/>
        </authorList>
    </citation>
    <scope>NUCLEOTIDE SEQUENCE</scope>
    <source>
        <strain evidence="1">ZJU_SS_LIU_2023</strain>
    </source>
</reference>
<gene>
    <name evidence="1" type="ORF">QAD02_024124</name>
</gene>
<organism evidence="1 2">
    <name type="scientific">Eretmocerus hayati</name>
    <dbReference type="NCBI Taxonomy" id="131215"/>
    <lineage>
        <taxon>Eukaryota</taxon>
        <taxon>Metazoa</taxon>
        <taxon>Ecdysozoa</taxon>
        <taxon>Arthropoda</taxon>
        <taxon>Hexapoda</taxon>
        <taxon>Insecta</taxon>
        <taxon>Pterygota</taxon>
        <taxon>Neoptera</taxon>
        <taxon>Endopterygota</taxon>
        <taxon>Hymenoptera</taxon>
        <taxon>Apocrita</taxon>
        <taxon>Proctotrupomorpha</taxon>
        <taxon>Chalcidoidea</taxon>
        <taxon>Aphelinidae</taxon>
        <taxon>Aphelininae</taxon>
        <taxon>Eretmocerus</taxon>
    </lineage>
</organism>